<dbReference type="AlphaFoldDB" id="A0A1D8CYY6"/>
<dbReference type="PANTHER" id="PTHR10772">
    <property type="entry name" value="10 KDA HEAT SHOCK PROTEIN"/>
    <property type="match status" value="1"/>
</dbReference>
<dbReference type="KEGG" id="clz:BIU88_08150"/>
<dbReference type="GO" id="GO:0051087">
    <property type="term" value="F:protein-folding chaperone binding"/>
    <property type="evidence" value="ECO:0007669"/>
    <property type="project" value="TreeGrafter"/>
</dbReference>
<dbReference type="InterPro" id="IPR020818">
    <property type="entry name" value="Chaperonin_GroES"/>
</dbReference>
<dbReference type="SMART" id="SM00883">
    <property type="entry name" value="Cpn10"/>
    <property type="match status" value="1"/>
</dbReference>
<dbReference type="RefSeq" id="WP_069810293.1">
    <property type="nucleotide sequence ID" value="NZ_CP017305.1"/>
</dbReference>
<gene>
    <name evidence="3" type="ORF">BIU88_08150</name>
</gene>
<dbReference type="SUPFAM" id="SSF50129">
    <property type="entry name" value="GroES-like"/>
    <property type="match status" value="1"/>
</dbReference>
<accession>A0A1D8CYY6</accession>
<dbReference type="CDD" id="cd00320">
    <property type="entry name" value="cpn10"/>
    <property type="match status" value="1"/>
</dbReference>
<dbReference type="OrthoDB" id="9801482at2"/>
<dbReference type="PANTHER" id="PTHR10772:SF58">
    <property type="entry name" value="CO-CHAPERONIN GROES"/>
    <property type="match status" value="1"/>
</dbReference>
<dbReference type="InterPro" id="IPR037124">
    <property type="entry name" value="Chaperonin_GroES_sf"/>
</dbReference>
<dbReference type="GO" id="GO:0046872">
    <property type="term" value="F:metal ion binding"/>
    <property type="evidence" value="ECO:0007669"/>
    <property type="project" value="TreeGrafter"/>
</dbReference>
<dbReference type="Gene3D" id="2.30.33.40">
    <property type="entry name" value="GroES chaperonin"/>
    <property type="match status" value="1"/>
</dbReference>
<protein>
    <submittedName>
        <fullName evidence="3">Chaperonin</fullName>
    </submittedName>
</protein>
<name>A0A1D8CYY6_CHLLM</name>
<reference evidence="3" key="1">
    <citation type="submission" date="2016-09" db="EMBL/GenBank/DDBJ databases">
        <title>Genome sequence of Chlorobaculum limnaeum.</title>
        <authorList>
            <person name="Liu Z."/>
            <person name="Tank M."/>
            <person name="Bryant D.A."/>
        </authorList>
    </citation>
    <scope>NUCLEOTIDE SEQUENCE [LARGE SCALE GENOMIC DNA]</scope>
    <source>
        <strain evidence="3">DSM 1677</strain>
    </source>
</reference>
<dbReference type="Pfam" id="PF00166">
    <property type="entry name" value="Cpn10"/>
    <property type="match status" value="1"/>
</dbReference>
<evidence type="ECO:0000256" key="1">
    <source>
        <dbReference type="ARBA" id="ARBA00006975"/>
    </source>
</evidence>
<dbReference type="GO" id="GO:0005524">
    <property type="term" value="F:ATP binding"/>
    <property type="evidence" value="ECO:0007669"/>
    <property type="project" value="InterPro"/>
</dbReference>
<dbReference type="Proteomes" id="UP000095185">
    <property type="component" value="Chromosome"/>
</dbReference>
<dbReference type="EMBL" id="CP017305">
    <property type="protein sequence ID" value="AOS84106.1"/>
    <property type="molecule type" value="Genomic_DNA"/>
</dbReference>
<dbReference type="STRING" id="274537.BIU88_08150"/>
<dbReference type="GO" id="GO:0044183">
    <property type="term" value="F:protein folding chaperone"/>
    <property type="evidence" value="ECO:0007669"/>
    <property type="project" value="InterPro"/>
</dbReference>
<evidence type="ECO:0000313" key="4">
    <source>
        <dbReference type="Proteomes" id="UP000095185"/>
    </source>
</evidence>
<organism evidence="3 4">
    <name type="scientific">Chlorobaculum limnaeum</name>
    <dbReference type="NCBI Taxonomy" id="274537"/>
    <lineage>
        <taxon>Bacteria</taxon>
        <taxon>Pseudomonadati</taxon>
        <taxon>Chlorobiota</taxon>
        <taxon>Chlorobiia</taxon>
        <taxon>Chlorobiales</taxon>
        <taxon>Chlorobiaceae</taxon>
        <taxon>Chlorobaculum</taxon>
    </lineage>
</organism>
<dbReference type="GO" id="GO:0051082">
    <property type="term" value="F:unfolded protein binding"/>
    <property type="evidence" value="ECO:0007669"/>
    <property type="project" value="TreeGrafter"/>
</dbReference>
<dbReference type="InterPro" id="IPR011032">
    <property type="entry name" value="GroES-like_sf"/>
</dbReference>
<comment type="similarity">
    <text evidence="1">Belongs to the GroES chaperonin family.</text>
</comment>
<sequence>MLFDKRRNVTDKFIVVGDRVLIKPKSLDETTKSGIYLPPGIQEKAKIQSGYVLKTGPGYPVGPPSDTDEPWKERAESPQYIPLQAKTGDLAIFVQNSAYEIEYEDERYLIVPNSAILLLIRENDDLEDYLG</sequence>
<evidence type="ECO:0000313" key="3">
    <source>
        <dbReference type="EMBL" id="AOS84106.1"/>
    </source>
</evidence>
<proteinExistence type="inferred from homology"/>
<evidence type="ECO:0000256" key="2">
    <source>
        <dbReference type="ARBA" id="ARBA00023186"/>
    </source>
</evidence>
<keyword evidence="2" id="KW-0143">Chaperone</keyword>
<keyword evidence="4" id="KW-1185">Reference proteome</keyword>